<dbReference type="PROSITE" id="PS00138">
    <property type="entry name" value="SUBTILASE_SER"/>
    <property type="match status" value="1"/>
</dbReference>
<dbReference type="InterPro" id="IPR050131">
    <property type="entry name" value="Peptidase_S8_subtilisin-like"/>
</dbReference>
<dbReference type="InterPro" id="IPR003137">
    <property type="entry name" value="PA_domain"/>
</dbReference>
<dbReference type="InterPro" id="IPR046450">
    <property type="entry name" value="PA_dom_sf"/>
</dbReference>
<evidence type="ECO:0000256" key="3">
    <source>
        <dbReference type="ARBA" id="ARBA00022525"/>
    </source>
</evidence>
<dbReference type="CDD" id="cd02133">
    <property type="entry name" value="PA_C5a_like"/>
    <property type="match status" value="1"/>
</dbReference>
<keyword evidence="2" id="KW-0134">Cell wall</keyword>
<dbReference type="Gene3D" id="2.60.40.1710">
    <property type="entry name" value="Subtilisin-like superfamily"/>
    <property type="match status" value="1"/>
</dbReference>
<evidence type="ECO:0000256" key="2">
    <source>
        <dbReference type="ARBA" id="ARBA00022512"/>
    </source>
</evidence>
<feature type="active site" description="Charge relay system" evidence="8">
    <location>
        <position position="608"/>
    </location>
</feature>
<dbReference type="InterPro" id="IPR008965">
    <property type="entry name" value="CBM2/CBM3_carb-bd_dom_sf"/>
</dbReference>
<dbReference type="PRINTS" id="PR00723">
    <property type="entry name" value="SUBTILISIN"/>
</dbReference>
<evidence type="ECO:0000256" key="5">
    <source>
        <dbReference type="ARBA" id="ARBA00022729"/>
    </source>
</evidence>
<feature type="domain" description="Inhibitor I9" evidence="12">
    <location>
        <begin position="116"/>
        <end position="183"/>
    </location>
</feature>
<dbReference type="SUPFAM" id="SSF52025">
    <property type="entry name" value="PA domain"/>
    <property type="match status" value="1"/>
</dbReference>
<dbReference type="InterPro" id="IPR036852">
    <property type="entry name" value="Peptidase_S8/S53_dom_sf"/>
</dbReference>
<dbReference type="Pfam" id="PF00082">
    <property type="entry name" value="Peptidase_S8"/>
    <property type="match status" value="1"/>
</dbReference>
<keyword evidence="7 8" id="KW-0720">Serine protease</keyword>
<dbReference type="PROSITE" id="PS00137">
    <property type="entry name" value="SUBTILASE_HIS"/>
    <property type="match status" value="1"/>
</dbReference>
<dbReference type="PROSITE" id="PS00136">
    <property type="entry name" value="SUBTILASE_ASP"/>
    <property type="match status" value="1"/>
</dbReference>
<dbReference type="InterPro" id="IPR034213">
    <property type="entry name" value="S8_Vpr-like"/>
</dbReference>
<protein>
    <submittedName>
        <fullName evidence="13">Uncharacterized protein</fullName>
    </submittedName>
</protein>
<dbReference type="InterPro" id="IPR022398">
    <property type="entry name" value="Peptidase_S8_His-AS"/>
</dbReference>
<comment type="similarity">
    <text evidence="1 8 9">Belongs to the peptidase S8 family.</text>
</comment>
<name>A0ABX2ZSX3_9BACI</name>
<evidence type="ECO:0000256" key="8">
    <source>
        <dbReference type="PROSITE-ProRule" id="PRU01240"/>
    </source>
</evidence>
<keyword evidence="6 8" id="KW-0378">Hydrolase</keyword>
<dbReference type="Pfam" id="PF00404">
    <property type="entry name" value="Dockerin_1"/>
    <property type="match status" value="1"/>
</dbReference>
<evidence type="ECO:0000259" key="10">
    <source>
        <dbReference type="Pfam" id="PF00082"/>
    </source>
</evidence>
<dbReference type="InterPro" id="IPR010259">
    <property type="entry name" value="S8pro/Inhibitor_I9"/>
</dbReference>
<dbReference type="PANTHER" id="PTHR43806:SF65">
    <property type="entry name" value="SERINE PROTEASE APRX"/>
    <property type="match status" value="1"/>
</dbReference>
<accession>A0ABX2ZSX3</accession>
<dbReference type="Pfam" id="PF02225">
    <property type="entry name" value="PA"/>
    <property type="match status" value="1"/>
</dbReference>
<dbReference type="EMBL" id="MDKC01000004">
    <property type="protein sequence ID" value="ODG92856.1"/>
    <property type="molecule type" value="Genomic_DNA"/>
</dbReference>
<dbReference type="SUPFAM" id="SSF49384">
    <property type="entry name" value="Carbohydrate-binding domain"/>
    <property type="match status" value="1"/>
</dbReference>
<feature type="active site" description="Charge relay system" evidence="8">
    <location>
        <position position="281"/>
    </location>
</feature>
<reference evidence="13 14" key="1">
    <citation type="submission" date="2016-07" db="EMBL/GenBank/DDBJ databases">
        <authorList>
            <person name="Townsley L."/>
            <person name="Shank E.A."/>
        </authorList>
    </citation>
    <scope>NUCLEOTIDE SEQUENCE [LARGE SCALE GENOMIC DNA]</scope>
    <source>
        <strain evidence="13 14">CH01</strain>
    </source>
</reference>
<keyword evidence="4 8" id="KW-0645">Protease</keyword>
<proteinExistence type="inferred from homology"/>
<evidence type="ECO:0000256" key="6">
    <source>
        <dbReference type="ARBA" id="ARBA00022801"/>
    </source>
</evidence>
<comment type="caution">
    <text evidence="13">The sequence shown here is derived from an EMBL/GenBank/DDBJ whole genome shotgun (WGS) entry which is preliminary data.</text>
</comment>
<dbReference type="Gene3D" id="2.60.40.4130">
    <property type="match status" value="1"/>
</dbReference>
<dbReference type="CDD" id="cd14254">
    <property type="entry name" value="Dockerin_II"/>
    <property type="match status" value="1"/>
</dbReference>
<organism evidence="13 14">
    <name type="scientific">Gottfriedia luciferensis</name>
    <dbReference type="NCBI Taxonomy" id="178774"/>
    <lineage>
        <taxon>Bacteria</taxon>
        <taxon>Bacillati</taxon>
        <taxon>Bacillota</taxon>
        <taxon>Bacilli</taxon>
        <taxon>Bacillales</taxon>
        <taxon>Bacillaceae</taxon>
        <taxon>Gottfriedia</taxon>
    </lineage>
</organism>
<gene>
    <name evidence="13" type="ORF">BED47_16880</name>
</gene>
<feature type="domain" description="Peptidase S8/S53" evidence="10">
    <location>
        <begin position="219"/>
        <end position="656"/>
    </location>
</feature>
<feature type="domain" description="PA" evidence="11">
    <location>
        <begin position="438"/>
        <end position="524"/>
    </location>
</feature>
<keyword evidence="3" id="KW-0964">Secreted</keyword>
<keyword evidence="5" id="KW-0732">Signal</keyword>
<dbReference type="InterPro" id="IPR000209">
    <property type="entry name" value="Peptidase_S8/S53_dom"/>
</dbReference>
<keyword evidence="14" id="KW-1185">Reference proteome</keyword>
<evidence type="ECO:0000256" key="1">
    <source>
        <dbReference type="ARBA" id="ARBA00011073"/>
    </source>
</evidence>
<dbReference type="PANTHER" id="PTHR43806">
    <property type="entry name" value="PEPTIDASE S8"/>
    <property type="match status" value="1"/>
</dbReference>
<evidence type="ECO:0000259" key="12">
    <source>
        <dbReference type="Pfam" id="PF05922"/>
    </source>
</evidence>
<dbReference type="InterPro" id="IPR036439">
    <property type="entry name" value="Dockerin_dom_sf"/>
</dbReference>
<dbReference type="InterPro" id="IPR002105">
    <property type="entry name" value="Dockerin_1_rpt"/>
</dbReference>
<evidence type="ECO:0000256" key="4">
    <source>
        <dbReference type="ARBA" id="ARBA00022670"/>
    </source>
</evidence>
<sequence length="1388" mass="150657">MGENREKGKVLKGFTVLALTSSFILGSLGQVSNVSNAASPSKAEDILASLSSEQRAALKQLSTNEESGLQISSDINLDSTEQTSVIVEFVSQPVKVAQIEASVEGKILTKSDAEAQIDQDHDTFTKDVAQVLNSEKSKKVDYKINRSYKNAFNGVSMSLPANQIKNLLKSKAVKKVWSNQTFTIDPPKESDQLKADEANIGNYTPYDALDRLHAEGFTGKGIKVGILDTGMDYNHPDLKDAYKGGYDFVDNDNDPMETTYADWKKSGKPEISNSEAYYTEHGTHVAGIIGGRGKANSDYKTLGAAPESDLYAYRVLGPYGSGTTDSILAGIDRAVQDGMDVINMSLGATINDPMYATSIAVNNAVLSGVTTVVAAGNTGDQMYTLGSPGAAALALTVGASSIALDVYQYAGVNNGKNYSVRQLAQNYSDDMKSLKGKTYQLVDVGLGNPADFTGKDVKGKIAFIKRGTIGLIDKIKNAKANGAVGVLMYNDETNKAEGAIQAFIGESVDAIPAFSVSNEDGLAISAAIKAGAIDFTFGDYTKIQTKSDELATFSSRGPSRTNYDIKPEVTAPGVSILSTVPFYVNNKTGDGSKPEDYKYAYSRLSGTSMATPYVAGVSALLLQSNKDLQPEDIKSILMNTADPLSKAYSVFEVGSGRVDAYEAIHSNVELEVVDQTSTIIGGKEESIKELTGGISFGSYGSNDEDIQDSRKITLKNRSEKAKAFKVDVKFQTGTRGSKDAAANNVTLTGPTSVKLDGISQKNIKFNLDIPKTAEKGTYEGYIRFTNTADSTEAYQIPFGGRFVDEGIDTLKINNPMFGTNTDWPENANPFLSFSYSLKSYMKTLDVVLQDAETGEDLGLVGSFVPIVLNENVTYTNSRGFNSVYYPFTGDAKNPISSEPINATAGKYRLKMVGTNERGKVFTKVADFIYEAGAPTMTTTFDNLDQKVIEYKDSQFDSNGQFLYDFNINLNDPETTEANRLGMPVDQSSNAVVSFYNSPFPAKPKYTDKNGNYTDKILVKKSAKPLEVAFYGFDAARNFTGNATNMLEVSFVSENLPYYYLKANKQTVTTGDTVNYSIRSNNVKNLKTTKINLKVDPNLATIQNVVVNDAVKQYGDADVSVSSVPAASGALLYTFTFTYKGTNALPEDLQLFNFDLKTAEKWTKGMPFDSSTVTASTTDQSNVETNNIYTYMESYKLKYAYSRVDAFLQLEGTIDQTTNQLNYAIDQTAIGAKVTVTSYDGKTTVDASIKNKSGQYIAEGIKADSKPYTVKVDVPGHFTMTRKMNLADDVRGEIVGKRMNWNLTRAAAGDVNKDNVIDILDAIAVQTYWGTNKATADFNFDKVVDKKDMSYIVKNFGLQNPTVDNTPKPKTTYKGKALESILKDLGLSQ</sequence>
<dbReference type="InterPro" id="IPR015500">
    <property type="entry name" value="Peptidase_S8_subtilisin-rel"/>
</dbReference>
<evidence type="ECO:0000256" key="9">
    <source>
        <dbReference type="RuleBase" id="RU003355"/>
    </source>
</evidence>
<feature type="active site" description="Charge relay system" evidence="8">
    <location>
        <position position="228"/>
    </location>
</feature>
<evidence type="ECO:0000259" key="11">
    <source>
        <dbReference type="Pfam" id="PF02225"/>
    </source>
</evidence>
<dbReference type="SUPFAM" id="SSF63446">
    <property type="entry name" value="Type I dockerin domain"/>
    <property type="match status" value="1"/>
</dbReference>
<dbReference type="InterPro" id="IPR023828">
    <property type="entry name" value="Peptidase_S8_Ser-AS"/>
</dbReference>
<dbReference type="Pfam" id="PF05922">
    <property type="entry name" value="Inhibitor_I9"/>
    <property type="match status" value="1"/>
</dbReference>
<evidence type="ECO:0000313" key="13">
    <source>
        <dbReference type="EMBL" id="ODG92856.1"/>
    </source>
</evidence>
<dbReference type="Gene3D" id="3.40.50.200">
    <property type="entry name" value="Peptidase S8/S53 domain"/>
    <property type="match status" value="1"/>
</dbReference>
<evidence type="ECO:0000256" key="7">
    <source>
        <dbReference type="ARBA" id="ARBA00022825"/>
    </source>
</evidence>
<dbReference type="CDD" id="cd07474">
    <property type="entry name" value="Peptidases_S8_subtilisin_Vpr-like"/>
    <property type="match status" value="1"/>
</dbReference>
<dbReference type="Proteomes" id="UP000094580">
    <property type="component" value="Unassembled WGS sequence"/>
</dbReference>
<dbReference type="Gene3D" id="3.50.30.30">
    <property type="match status" value="1"/>
</dbReference>
<evidence type="ECO:0000313" key="14">
    <source>
        <dbReference type="Proteomes" id="UP000094580"/>
    </source>
</evidence>
<dbReference type="SUPFAM" id="SSF52743">
    <property type="entry name" value="Subtilisin-like"/>
    <property type="match status" value="1"/>
</dbReference>
<dbReference type="InterPro" id="IPR023827">
    <property type="entry name" value="Peptidase_S8_Asp-AS"/>
</dbReference>
<dbReference type="RefSeq" id="WP_069032803.1">
    <property type="nucleotide sequence ID" value="NZ_MDKC01000004.1"/>
</dbReference>
<dbReference type="PROSITE" id="PS51892">
    <property type="entry name" value="SUBTILASE"/>
    <property type="match status" value="1"/>
</dbReference>